<organism evidence="3 4">
    <name type="scientific">Terrimonas ginsenosidimutans</name>
    <dbReference type="NCBI Taxonomy" id="2908004"/>
    <lineage>
        <taxon>Bacteria</taxon>
        <taxon>Pseudomonadati</taxon>
        <taxon>Bacteroidota</taxon>
        <taxon>Chitinophagia</taxon>
        <taxon>Chitinophagales</taxon>
        <taxon>Chitinophagaceae</taxon>
        <taxon>Terrimonas</taxon>
    </lineage>
</organism>
<protein>
    <submittedName>
        <fullName evidence="3">Glycoside hydrolase family 88 protein</fullName>
    </submittedName>
</protein>
<sequence length="402" mass="45842">MTKKFSYLVLCVLGGMAISFIRPARSFNVNKQLSYTDRQVKRTLAKLGDTCLMPRSMNADQTSWHKVNKHDWTSGFWPGILWYDYEYTKDEKIRQQAVRYTDCLESLSDPKTGGDHDLGFQLFCSYGNAYRLTGDERYKKIIISGADKLAKLYNPKVGTILSWPVMVKKMGWPHNTIIDNMMNIEMLFWASKNGGDKKLYDIALAHAKKTMQYQFRADGSSYHVAVYDTADGRFIKGVTNQGYGDHTMWARGQAWGIYGFTMSYRETKDTSFLRFAEKISDIFLLRLPSDKIPYWDFDAPKIPAEPRDASAAAIAASALLELSTLEDKPVLRQKYWAAATALLESLSTDAYQAGKDKPAFLKHCTGNLPSGYEIDASINYGDYYYIEALTRYKKYKKPANEN</sequence>
<dbReference type="RefSeq" id="WP_237873231.1">
    <property type="nucleotide sequence ID" value="NZ_JAKLTR010000008.1"/>
</dbReference>
<dbReference type="PANTHER" id="PTHR36845">
    <property type="entry name" value="HYDROLASE, PUTATIVE (AFU_ORTHOLOGUE AFUA_7G05090)-RELATED"/>
    <property type="match status" value="1"/>
</dbReference>
<dbReference type="InterPro" id="IPR010905">
    <property type="entry name" value="Glyco_hydro_88"/>
</dbReference>
<dbReference type="Proteomes" id="UP001165367">
    <property type="component" value="Unassembled WGS sequence"/>
</dbReference>
<accession>A0ABS9KT22</accession>
<keyword evidence="1 3" id="KW-0378">Hydrolase</keyword>
<comment type="caution">
    <text evidence="3">The sequence shown here is derived from an EMBL/GenBank/DDBJ whole genome shotgun (WGS) entry which is preliminary data.</text>
</comment>
<keyword evidence="4" id="KW-1185">Reference proteome</keyword>
<dbReference type="InterPro" id="IPR052369">
    <property type="entry name" value="UG_Glycosaminoglycan_Hydrolase"/>
</dbReference>
<comment type="similarity">
    <text evidence="2">Belongs to the glycosyl hydrolase 88 family.</text>
</comment>
<proteinExistence type="inferred from homology"/>
<name>A0ABS9KT22_9BACT</name>
<dbReference type="EMBL" id="JAKLTR010000008">
    <property type="protein sequence ID" value="MCG2615471.1"/>
    <property type="molecule type" value="Genomic_DNA"/>
</dbReference>
<evidence type="ECO:0000313" key="3">
    <source>
        <dbReference type="EMBL" id="MCG2615471.1"/>
    </source>
</evidence>
<dbReference type="InterPro" id="IPR008928">
    <property type="entry name" value="6-hairpin_glycosidase_sf"/>
</dbReference>
<dbReference type="InterPro" id="IPR012341">
    <property type="entry name" value="6hp_glycosidase-like_sf"/>
</dbReference>
<gene>
    <name evidence="3" type="ORF">LZZ85_14320</name>
</gene>
<reference evidence="3" key="1">
    <citation type="submission" date="2022-01" db="EMBL/GenBank/DDBJ databases">
        <authorList>
            <person name="Jo J.-H."/>
            <person name="Im W.-T."/>
        </authorList>
    </citation>
    <scope>NUCLEOTIDE SEQUENCE</scope>
    <source>
        <strain evidence="3">NA20</strain>
    </source>
</reference>
<evidence type="ECO:0000256" key="2">
    <source>
        <dbReference type="ARBA" id="ARBA00038358"/>
    </source>
</evidence>
<evidence type="ECO:0000256" key="1">
    <source>
        <dbReference type="ARBA" id="ARBA00022801"/>
    </source>
</evidence>
<dbReference type="GO" id="GO:0016787">
    <property type="term" value="F:hydrolase activity"/>
    <property type="evidence" value="ECO:0007669"/>
    <property type="project" value="UniProtKB-KW"/>
</dbReference>
<dbReference type="Gene3D" id="1.50.10.10">
    <property type="match status" value="1"/>
</dbReference>
<dbReference type="SUPFAM" id="SSF48208">
    <property type="entry name" value="Six-hairpin glycosidases"/>
    <property type="match status" value="1"/>
</dbReference>
<dbReference type="Pfam" id="PF07470">
    <property type="entry name" value="Glyco_hydro_88"/>
    <property type="match status" value="1"/>
</dbReference>
<dbReference type="PANTHER" id="PTHR36845:SF1">
    <property type="entry name" value="HYDROLASE, PUTATIVE (AFU_ORTHOLOGUE AFUA_7G05090)-RELATED"/>
    <property type="match status" value="1"/>
</dbReference>
<evidence type="ECO:0000313" key="4">
    <source>
        <dbReference type="Proteomes" id="UP001165367"/>
    </source>
</evidence>